<sequence>MNILTAIPRIYISNLQPHLDFYKSLLKQEQPHEFQVNETKVVRFSNVLLIVDENHIATRHIAATLVTDTIQFAKQFIVKHGGDILTEPISVPTGIKMIARHPDGNIFEYIEPK</sequence>
<comment type="caution">
    <text evidence="1">The sequence shown here is derived from an EMBL/GenBank/DDBJ whole genome shotgun (WGS) entry which is preliminary data.</text>
</comment>
<evidence type="ECO:0000313" key="2">
    <source>
        <dbReference type="Proteomes" id="UP000242164"/>
    </source>
</evidence>
<dbReference type="Gene3D" id="3.10.180.10">
    <property type="entry name" value="2,3-Dihydroxybiphenyl 1,2-Dioxygenase, domain 1"/>
    <property type="match status" value="1"/>
</dbReference>
<accession>A0AAX2CGW3</accession>
<dbReference type="SUPFAM" id="SSF54593">
    <property type="entry name" value="Glyoxalase/Bleomycin resistance protein/Dihydroxybiphenyl dioxygenase"/>
    <property type="match status" value="1"/>
</dbReference>
<dbReference type="GeneID" id="33897173"/>
<gene>
    <name evidence="1" type="ORF">BCB44BAC_02108</name>
</gene>
<protein>
    <recommendedName>
        <fullName evidence="3">Glyoxalase/bleomycin resistance/dioxygenase family protein</fullName>
    </recommendedName>
</protein>
<dbReference type="RefSeq" id="WP_012094343.1">
    <property type="nucleotide sequence ID" value="NZ_CP024096.1"/>
</dbReference>
<evidence type="ECO:0000313" key="1">
    <source>
        <dbReference type="EMBL" id="SCL92715.1"/>
    </source>
</evidence>
<dbReference type="EMBL" id="FMIK01000024">
    <property type="protein sequence ID" value="SCL92715.1"/>
    <property type="molecule type" value="Genomic_DNA"/>
</dbReference>
<name>A0AAX2CGW3_9BACI</name>
<proteinExistence type="predicted"/>
<dbReference type="AlphaFoldDB" id="A0AAX2CGW3"/>
<evidence type="ECO:0008006" key="3">
    <source>
        <dbReference type="Google" id="ProtNLM"/>
    </source>
</evidence>
<organism evidence="1 2">
    <name type="scientific">Bacillus cytotoxicus</name>
    <dbReference type="NCBI Taxonomy" id="580165"/>
    <lineage>
        <taxon>Bacteria</taxon>
        <taxon>Bacillati</taxon>
        <taxon>Bacillota</taxon>
        <taxon>Bacilli</taxon>
        <taxon>Bacillales</taxon>
        <taxon>Bacillaceae</taxon>
        <taxon>Bacillus</taxon>
        <taxon>Bacillus cereus group</taxon>
    </lineage>
</organism>
<dbReference type="Proteomes" id="UP000242164">
    <property type="component" value="Unassembled WGS sequence"/>
</dbReference>
<reference evidence="1 2" key="1">
    <citation type="submission" date="2016-08" db="EMBL/GenBank/DDBJ databases">
        <authorList>
            <person name="Loux V."/>
            <person name="Rue O."/>
        </authorList>
    </citation>
    <scope>NUCLEOTIDE SEQUENCE [LARGE SCALE GENOMIC DNA]</scope>
    <source>
        <strain evidence="1 2">AFSSA_08CEB44bac</strain>
    </source>
</reference>
<dbReference type="InterPro" id="IPR029068">
    <property type="entry name" value="Glyas_Bleomycin-R_OHBP_Dase"/>
</dbReference>